<dbReference type="RefSeq" id="WP_096799136.1">
    <property type="nucleotide sequence ID" value="NZ_CP023564.1"/>
</dbReference>
<dbReference type="Proteomes" id="UP000217889">
    <property type="component" value="Chromosome"/>
</dbReference>
<dbReference type="EMBL" id="CP023564">
    <property type="protein sequence ID" value="ATG54671.1"/>
    <property type="molecule type" value="Genomic_DNA"/>
</dbReference>
<name>A0A291GWS2_9MICO</name>
<sequence length="88" mass="10101">MLTETTTQLIVHGPYEDGALHGGFFPVFPFLFLLVLVALFVLAGMRRRRWHAAAPRREAETALGERFARGEIDEDEYRTRRAVLREKG</sequence>
<organism evidence="3 4">
    <name type="scientific">Brachybacterium ginsengisoli</name>
    <dbReference type="NCBI Taxonomy" id="1331682"/>
    <lineage>
        <taxon>Bacteria</taxon>
        <taxon>Bacillati</taxon>
        <taxon>Actinomycetota</taxon>
        <taxon>Actinomycetes</taxon>
        <taxon>Micrococcales</taxon>
        <taxon>Dermabacteraceae</taxon>
        <taxon>Brachybacterium</taxon>
    </lineage>
</organism>
<reference evidence="3 4" key="1">
    <citation type="journal article" date="2014" name="Int. J. Syst. Evol. Microbiol.">
        <title>Brachybacterium ginsengisoli sp. nov., isolated from soil of a ginseng field.</title>
        <authorList>
            <person name="Hoang V.A."/>
            <person name="Kim Y.J."/>
            <person name="Nguyen N.L."/>
            <person name="Yang D.C."/>
        </authorList>
    </citation>
    <scope>NUCLEOTIDE SEQUENCE [LARGE SCALE GENOMIC DNA]</scope>
    <source>
        <strain evidence="3 4">DCY80</strain>
    </source>
</reference>
<gene>
    <name evidence="3" type="ORF">CFK41_07745</name>
</gene>
<accession>A0A291GWS2</accession>
<protein>
    <recommendedName>
        <fullName evidence="2">SHOCT domain-containing protein</fullName>
    </recommendedName>
</protein>
<evidence type="ECO:0000259" key="2">
    <source>
        <dbReference type="Pfam" id="PF09851"/>
    </source>
</evidence>
<keyword evidence="1" id="KW-1133">Transmembrane helix</keyword>
<evidence type="ECO:0000313" key="4">
    <source>
        <dbReference type="Proteomes" id="UP000217889"/>
    </source>
</evidence>
<evidence type="ECO:0000256" key="1">
    <source>
        <dbReference type="SAM" id="Phobius"/>
    </source>
</evidence>
<dbReference type="Pfam" id="PF09851">
    <property type="entry name" value="SHOCT"/>
    <property type="match status" value="1"/>
</dbReference>
<proteinExistence type="predicted"/>
<keyword evidence="4" id="KW-1185">Reference proteome</keyword>
<evidence type="ECO:0000313" key="3">
    <source>
        <dbReference type="EMBL" id="ATG54671.1"/>
    </source>
</evidence>
<dbReference type="AlphaFoldDB" id="A0A291GWS2"/>
<dbReference type="InterPro" id="IPR018649">
    <property type="entry name" value="SHOCT"/>
</dbReference>
<dbReference type="KEGG" id="bgg:CFK41_07745"/>
<keyword evidence="1" id="KW-0472">Membrane</keyword>
<feature type="transmembrane region" description="Helical" evidence="1">
    <location>
        <begin position="23"/>
        <end position="43"/>
    </location>
</feature>
<keyword evidence="1" id="KW-0812">Transmembrane</keyword>
<feature type="domain" description="SHOCT" evidence="2">
    <location>
        <begin position="59"/>
        <end position="84"/>
    </location>
</feature>